<sequence length="323" mass="35064">MGAIVTSPSSAHRFDVRRLPVLLSGSVAMQKGFLLGLLAYASFSCGDATIKSLGSQVSVFEIGFFSILSSASLIFFLKPKEERWRHFWRMSRPWAVHGRAISGLFAGILGIYAFTSVPLAEAYALIFLSPLFVTILSALVLKEDIGLWRWSAVMAGIVGVFLVVRPGFKTLELGHFAALCVAFLAGLTIVLLRSLAGREKRTSIMGVLILYGLTFNGILMIPDFQVPTLNQIGAFIVIGMCTAVGQITLLTATKIAPASQIAPSHYSQILWAVAIGASFFGEYPDALAICGLVVIASAGLLTMMREKIRLGVVRWNPFFRNRL</sequence>
<feature type="domain" description="EamA" evidence="2">
    <location>
        <begin position="31"/>
        <end position="164"/>
    </location>
</feature>
<accession>A0A081CPN6</accession>
<keyword evidence="1" id="KW-0472">Membrane</keyword>
<keyword evidence="1" id="KW-1133">Transmembrane helix</keyword>
<evidence type="ECO:0000256" key="1">
    <source>
        <dbReference type="SAM" id="Phobius"/>
    </source>
</evidence>
<feature type="transmembrane region" description="Helical" evidence="1">
    <location>
        <begin position="204"/>
        <end position="221"/>
    </location>
</feature>
<keyword evidence="1" id="KW-0812">Transmembrane</keyword>
<dbReference type="AlphaFoldDB" id="A0A081CPN6"/>
<dbReference type="eggNOG" id="COG0697">
    <property type="taxonomic scope" value="Bacteria"/>
</dbReference>
<feature type="transmembrane region" description="Helical" evidence="1">
    <location>
        <begin position="286"/>
        <end position="304"/>
    </location>
</feature>
<organism evidence="3 4">
    <name type="scientific">Agrobacterium rubi TR3 = NBRC 13261</name>
    <dbReference type="NCBI Taxonomy" id="1368415"/>
    <lineage>
        <taxon>Bacteria</taxon>
        <taxon>Pseudomonadati</taxon>
        <taxon>Pseudomonadota</taxon>
        <taxon>Alphaproteobacteria</taxon>
        <taxon>Hyphomicrobiales</taxon>
        <taxon>Rhizobiaceae</taxon>
        <taxon>Rhizobium/Agrobacterium group</taxon>
        <taxon>Agrobacterium</taxon>
    </lineage>
</organism>
<evidence type="ECO:0000259" key="2">
    <source>
        <dbReference type="Pfam" id="PF00892"/>
    </source>
</evidence>
<feature type="transmembrane region" description="Helical" evidence="1">
    <location>
        <begin position="264"/>
        <end position="280"/>
    </location>
</feature>
<reference evidence="3 4" key="1">
    <citation type="submission" date="2014-08" db="EMBL/GenBank/DDBJ databases">
        <title>Whole genome shotgun sequence of Rhizobium rubi NBRC 13261.</title>
        <authorList>
            <person name="Katano-Makiyama Y."/>
            <person name="Hosoyama A."/>
            <person name="Hashimoto M."/>
            <person name="Hosoyama Y."/>
            <person name="Noguchi M."/>
            <person name="Tsuchikane K."/>
            <person name="Uohara A."/>
            <person name="Ohji S."/>
            <person name="Ichikawa N."/>
            <person name="Kimura A."/>
            <person name="Yamazoe A."/>
            <person name="Fujita N."/>
        </authorList>
    </citation>
    <scope>NUCLEOTIDE SEQUENCE [LARGE SCALE GENOMIC DNA]</scope>
    <source>
        <strain evidence="3 4">NBRC 13261</strain>
    </source>
</reference>
<feature type="transmembrane region" description="Helical" evidence="1">
    <location>
        <begin position="122"/>
        <end position="141"/>
    </location>
</feature>
<dbReference type="PANTHER" id="PTHR22911">
    <property type="entry name" value="ACYL-MALONYL CONDENSING ENZYME-RELATED"/>
    <property type="match status" value="1"/>
</dbReference>
<gene>
    <name evidence="3" type="ORF">RRU01S_01_00610</name>
</gene>
<dbReference type="InterPro" id="IPR000620">
    <property type="entry name" value="EamA_dom"/>
</dbReference>
<dbReference type="PANTHER" id="PTHR22911:SF135">
    <property type="entry name" value="BLR4310 PROTEIN"/>
    <property type="match status" value="1"/>
</dbReference>
<feature type="domain" description="EamA" evidence="2">
    <location>
        <begin position="173"/>
        <end position="302"/>
    </location>
</feature>
<feature type="transmembrane region" description="Helical" evidence="1">
    <location>
        <begin position="98"/>
        <end position="116"/>
    </location>
</feature>
<dbReference type="InterPro" id="IPR037185">
    <property type="entry name" value="EmrE-like"/>
</dbReference>
<name>A0A081CPN6_9HYPH</name>
<dbReference type="SUPFAM" id="SSF103481">
    <property type="entry name" value="Multidrug resistance efflux transporter EmrE"/>
    <property type="match status" value="2"/>
</dbReference>
<dbReference type="Proteomes" id="UP000028701">
    <property type="component" value="Unassembled WGS sequence"/>
</dbReference>
<dbReference type="GO" id="GO:0016020">
    <property type="term" value="C:membrane"/>
    <property type="evidence" value="ECO:0007669"/>
    <property type="project" value="InterPro"/>
</dbReference>
<proteinExistence type="predicted"/>
<feature type="transmembrane region" description="Helical" evidence="1">
    <location>
        <begin position="21"/>
        <end position="43"/>
    </location>
</feature>
<dbReference type="Gene3D" id="1.10.3730.20">
    <property type="match status" value="1"/>
</dbReference>
<protein>
    <recommendedName>
        <fullName evidence="2">EamA domain-containing protein</fullName>
    </recommendedName>
</protein>
<dbReference type="Pfam" id="PF00892">
    <property type="entry name" value="EamA"/>
    <property type="match status" value="2"/>
</dbReference>
<comment type="caution">
    <text evidence="3">The sequence shown here is derived from an EMBL/GenBank/DDBJ whole genome shotgun (WGS) entry which is preliminary data.</text>
</comment>
<feature type="transmembrane region" description="Helical" evidence="1">
    <location>
        <begin position="233"/>
        <end position="252"/>
    </location>
</feature>
<dbReference type="EMBL" id="BBJU01000001">
    <property type="protein sequence ID" value="GAK68632.1"/>
    <property type="molecule type" value="Genomic_DNA"/>
</dbReference>
<feature type="transmembrane region" description="Helical" evidence="1">
    <location>
        <begin position="148"/>
        <end position="168"/>
    </location>
</feature>
<feature type="transmembrane region" description="Helical" evidence="1">
    <location>
        <begin position="174"/>
        <end position="192"/>
    </location>
</feature>
<evidence type="ECO:0000313" key="4">
    <source>
        <dbReference type="Proteomes" id="UP000028701"/>
    </source>
</evidence>
<feature type="transmembrane region" description="Helical" evidence="1">
    <location>
        <begin position="55"/>
        <end position="77"/>
    </location>
</feature>
<evidence type="ECO:0000313" key="3">
    <source>
        <dbReference type="EMBL" id="GAK68632.1"/>
    </source>
</evidence>